<dbReference type="EMBL" id="BAAALN010000016">
    <property type="protein sequence ID" value="GAA1249179.1"/>
    <property type="molecule type" value="Genomic_DNA"/>
</dbReference>
<name>A0ABN1WI38_9PSEU</name>
<comment type="caution">
    <text evidence="2">The sequence shown here is derived from an EMBL/GenBank/DDBJ whole genome shotgun (WGS) entry which is preliminary data.</text>
</comment>
<evidence type="ECO:0000313" key="3">
    <source>
        <dbReference type="Proteomes" id="UP001500653"/>
    </source>
</evidence>
<feature type="domain" description="Stress-response A/B barrel" evidence="1">
    <location>
        <begin position="1"/>
        <end position="51"/>
    </location>
</feature>
<accession>A0ABN1WI38</accession>
<gene>
    <name evidence="2" type="ORF">GCM10009676_39560</name>
</gene>
<dbReference type="PROSITE" id="PS51502">
    <property type="entry name" value="S_R_A_B_BARREL"/>
    <property type="match status" value="1"/>
</dbReference>
<sequence>MGIRDDRATFAPTVDFEDEESYRRYDTNPQHVRLRAGCLAPLCSRIDRVQLPLRYVTRDMASLHETGPTTAG</sequence>
<keyword evidence="3" id="KW-1185">Reference proteome</keyword>
<protein>
    <recommendedName>
        <fullName evidence="1">Stress-response A/B barrel domain-containing protein</fullName>
    </recommendedName>
</protein>
<evidence type="ECO:0000313" key="2">
    <source>
        <dbReference type="EMBL" id="GAA1249179.1"/>
    </source>
</evidence>
<organism evidence="2 3">
    <name type="scientific">Prauserella halophila</name>
    <dbReference type="NCBI Taxonomy" id="185641"/>
    <lineage>
        <taxon>Bacteria</taxon>
        <taxon>Bacillati</taxon>
        <taxon>Actinomycetota</taxon>
        <taxon>Actinomycetes</taxon>
        <taxon>Pseudonocardiales</taxon>
        <taxon>Pseudonocardiaceae</taxon>
        <taxon>Prauserella</taxon>
    </lineage>
</organism>
<dbReference type="InterPro" id="IPR013097">
    <property type="entry name" value="Dabb"/>
</dbReference>
<dbReference type="Proteomes" id="UP001500653">
    <property type="component" value="Unassembled WGS sequence"/>
</dbReference>
<proteinExistence type="predicted"/>
<reference evidence="2 3" key="1">
    <citation type="journal article" date="2019" name="Int. J. Syst. Evol. Microbiol.">
        <title>The Global Catalogue of Microorganisms (GCM) 10K type strain sequencing project: providing services to taxonomists for standard genome sequencing and annotation.</title>
        <authorList>
            <consortium name="The Broad Institute Genomics Platform"/>
            <consortium name="The Broad Institute Genome Sequencing Center for Infectious Disease"/>
            <person name="Wu L."/>
            <person name="Ma J."/>
        </authorList>
    </citation>
    <scope>NUCLEOTIDE SEQUENCE [LARGE SCALE GENOMIC DNA]</scope>
    <source>
        <strain evidence="2 3">JCM 13023</strain>
    </source>
</reference>
<evidence type="ECO:0000259" key="1">
    <source>
        <dbReference type="PROSITE" id="PS51502"/>
    </source>
</evidence>